<protein>
    <submittedName>
        <fullName evidence="2">Uncharacterized protein</fullName>
    </submittedName>
</protein>
<evidence type="ECO:0000313" key="3">
    <source>
        <dbReference type="Proteomes" id="UP001226691"/>
    </source>
</evidence>
<feature type="signal peptide" evidence="1">
    <location>
        <begin position="1"/>
        <end position="21"/>
    </location>
</feature>
<reference evidence="2 3" key="1">
    <citation type="submission" date="2023-07" db="EMBL/GenBank/DDBJ databases">
        <title>Functional and genomic diversity of the sorghum phyllosphere microbiome.</title>
        <authorList>
            <person name="Shade A."/>
        </authorList>
    </citation>
    <scope>NUCLEOTIDE SEQUENCE [LARGE SCALE GENOMIC DNA]</scope>
    <source>
        <strain evidence="2 3">SORGH_AS_1207</strain>
    </source>
</reference>
<proteinExistence type="predicted"/>
<dbReference type="Proteomes" id="UP001226691">
    <property type="component" value="Unassembled WGS sequence"/>
</dbReference>
<accession>A0ABU0TSG4</accession>
<sequence>MSELCAVMALLFILLTSFFQAKEPASPFPEGPTFACLTRGEESRFHRRRAGLTLPQTEKKGHLMKKFIAGTVATAAFVVAGLVVSTPANAGIQLWDYLHYGGGYLGDFGRGTNWVGANANDKASSVAVSQPANYAILYDHADRQGAQSPTFYTGTDDLRYYGFNDITSSIG</sequence>
<dbReference type="EMBL" id="JAUTBF010000001">
    <property type="protein sequence ID" value="MDQ1122622.1"/>
    <property type="molecule type" value="Genomic_DNA"/>
</dbReference>
<name>A0ABU0TSG4_MICTR</name>
<organism evidence="2 3">
    <name type="scientific">Microbacterium trichothecenolyticum</name>
    <name type="common">Aureobacterium trichothecenolyticum</name>
    <dbReference type="NCBI Taxonomy" id="69370"/>
    <lineage>
        <taxon>Bacteria</taxon>
        <taxon>Bacillati</taxon>
        <taxon>Actinomycetota</taxon>
        <taxon>Actinomycetes</taxon>
        <taxon>Micrococcales</taxon>
        <taxon>Microbacteriaceae</taxon>
        <taxon>Microbacterium</taxon>
    </lineage>
</organism>
<keyword evidence="3" id="KW-1185">Reference proteome</keyword>
<feature type="chain" id="PRO_5046549774" evidence="1">
    <location>
        <begin position="22"/>
        <end position="171"/>
    </location>
</feature>
<keyword evidence="1" id="KW-0732">Signal</keyword>
<evidence type="ECO:0000256" key="1">
    <source>
        <dbReference type="SAM" id="SignalP"/>
    </source>
</evidence>
<gene>
    <name evidence="2" type="ORF">QE412_001195</name>
</gene>
<dbReference type="Gene3D" id="2.60.20.10">
    <property type="entry name" value="Crystallins"/>
    <property type="match status" value="1"/>
</dbReference>
<evidence type="ECO:0000313" key="2">
    <source>
        <dbReference type="EMBL" id="MDQ1122622.1"/>
    </source>
</evidence>
<comment type="caution">
    <text evidence="2">The sequence shown here is derived from an EMBL/GenBank/DDBJ whole genome shotgun (WGS) entry which is preliminary data.</text>
</comment>